<evidence type="ECO:0000313" key="3">
    <source>
        <dbReference type="EMBL" id="QJW84560.1"/>
    </source>
</evidence>
<name>A0ABX6P5A0_9BURK</name>
<dbReference type="InterPro" id="IPR036390">
    <property type="entry name" value="WH_DNA-bd_sf"/>
</dbReference>
<gene>
    <name evidence="3" type="ORF">HK414_15295</name>
</gene>
<feature type="compositionally biased region" description="Low complexity" evidence="1">
    <location>
        <begin position="107"/>
        <end position="123"/>
    </location>
</feature>
<dbReference type="PANTHER" id="PTHR38600">
    <property type="entry name" value="TRANSCRIPTIONAL REGULATORY PROTEIN"/>
    <property type="match status" value="1"/>
</dbReference>
<keyword evidence="4" id="KW-1185">Reference proteome</keyword>
<dbReference type="CDD" id="cd00090">
    <property type="entry name" value="HTH_ARSR"/>
    <property type="match status" value="1"/>
</dbReference>
<sequence length="136" mass="14995">MFWALSDATRRGVVEQLARGPASVSDLAQPHGMSLPGFMKHLRVLEDAGLVQREKEGRTVRCALAPGALEDAAMWLAHYEKFWTAQLDALGRYLYHREEVKPWPGEPSARSRSSTSSGAIPSPVTKSGPRGPTRKR</sequence>
<evidence type="ECO:0000256" key="1">
    <source>
        <dbReference type="SAM" id="MobiDB-lite"/>
    </source>
</evidence>
<accession>A0ABX6P5A0</accession>
<dbReference type="PANTHER" id="PTHR38600:SF2">
    <property type="entry name" value="SLL0088 PROTEIN"/>
    <property type="match status" value="1"/>
</dbReference>
<dbReference type="PROSITE" id="PS50987">
    <property type="entry name" value="HTH_ARSR_2"/>
    <property type="match status" value="1"/>
</dbReference>
<dbReference type="EMBL" id="CP053418">
    <property type="protein sequence ID" value="QJW84560.1"/>
    <property type="molecule type" value="Genomic_DNA"/>
</dbReference>
<reference evidence="3 4" key="1">
    <citation type="submission" date="2020-05" db="EMBL/GenBank/DDBJ databases">
        <title>Ramlibacter rhizophilus sp. nov., isolated from rhizosphere soil of national flower Mugunghwa from South Korea.</title>
        <authorList>
            <person name="Zheng-Fei Y."/>
            <person name="Huan T."/>
        </authorList>
    </citation>
    <scope>NUCLEOTIDE SEQUENCE [LARGE SCALE GENOMIC DNA]</scope>
    <source>
        <strain evidence="3 4">H242</strain>
    </source>
</reference>
<dbReference type="PRINTS" id="PR00778">
    <property type="entry name" value="HTHARSR"/>
</dbReference>
<dbReference type="NCBIfam" id="NF033788">
    <property type="entry name" value="HTH_metalloreg"/>
    <property type="match status" value="1"/>
</dbReference>
<reference evidence="3 4" key="2">
    <citation type="submission" date="2020-05" db="EMBL/GenBank/DDBJ databases">
        <authorList>
            <person name="Khan S.A."/>
            <person name="Jeon C.O."/>
            <person name="Chun B.H."/>
        </authorList>
    </citation>
    <scope>NUCLEOTIDE SEQUENCE [LARGE SCALE GENOMIC DNA]</scope>
    <source>
        <strain evidence="3 4">H242</strain>
    </source>
</reference>
<evidence type="ECO:0000313" key="4">
    <source>
        <dbReference type="Proteomes" id="UP000500826"/>
    </source>
</evidence>
<dbReference type="SUPFAM" id="SSF46785">
    <property type="entry name" value="Winged helix' DNA-binding domain"/>
    <property type="match status" value="1"/>
</dbReference>
<feature type="domain" description="HTH arsR-type" evidence="2">
    <location>
        <begin position="1"/>
        <end position="84"/>
    </location>
</feature>
<dbReference type="SMART" id="SM00418">
    <property type="entry name" value="HTH_ARSR"/>
    <property type="match status" value="1"/>
</dbReference>
<dbReference type="Gene3D" id="1.10.10.10">
    <property type="entry name" value="Winged helix-like DNA-binding domain superfamily/Winged helix DNA-binding domain"/>
    <property type="match status" value="1"/>
</dbReference>
<dbReference type="Pfam" id="PF12840">
    <property type="entry name" value="HTH_20"/>
    <property type="match status" value="1"/>
</dbReference>
<proteinExistence type="predicted"/>
<organism evidence="3 4">
    <name type="scientific">Ramlibacter terrae</name>
    <dbReference type="NCBI Taxonomy" id="2732511"/>
    <lineage>
        <taxon>Bacteria</taxon>
        <taxon>Pseudomonadati</taxon>
        <taxon>Pseudomonadota</taxon>
        <taxon>Betaproteobacteria</taxon>
        <taxon>Burkholderiales</taxon>
        <taxon>Comamonadaceae</taxon>
        <taxon>Ramlibacter</taxon>
    </lineage>
</organism>
<feature type="region of interest" description="Disordered" evidence="1">
    <location>
        <begin position="102"/>
        <end position="136"/>
    </location>
</feature>
<dbReference type="InterPro" id="IPR001845">
    <property type="entry name" value="HTH_ArsR_DNA-bd_dom"/>
</dbReference>
<dbReference type="InterPro" id="IPR036388">
    <property type="entry name" value="WH-like_DNA-bd_sf"/>
</dbReference>
<dbReference type="Proteomes" id="UP000500826">
    <property type="component" value="Chromosome"/>
</dbReference>
<dbReference type="InterPro" id="IPR011991">
    <property type="entry name" value="ArsR-like_HTH"/>
</dbReference>
<evidence type="ECO:0000259" key="2">
    <source>
        <dbReference type="PROSITE" id="PS50987"/>
    </source>
</evidence>
<protein>
    <submittedName>
        <fullName evidence="3">Helix-turn-helix transcriptional regulator</fullName>
    </submittedName>
</protein>